<dbReference type="InterPro" id="IPR002078">
    <property type="entry name" value="Sigma_54_int"/>
</dbReference>
<evidence type="ECO:0000259" key="7">
    <source>
        <dbReference type="PROSITE" id="PS50045"/>
    </source>
</evidence>
<evidence type="ECO:0000313" key="10">
    <source>
        <dbReference type="Proteomes" id="UP000075391"/>
    </source>
</evidence>
<dbReference type="InterPro" id="IPR001789">
    <property type="entry name" value="Sig_transdc_resp-reg_receiver"/>
</dbReference>
<feature type="modified residue" description="4-aspartylphosphate" evidence="6">
    <location>
        <position position="59"/>
    </location>
</feature>
<dbReference type="AlphaFoldDB" id="A0A150WBN5"/>
<dbReference type="GO" id="GO:0000160">
    <property type="term" value="P:phosphorelay signal transduction system"/>
    <property type="evidence" value="ECO:0007669"/>
    <property type="project" value="InterPro"/>
</dbReference>
<sequence>MMNKLHTLIVDDEAELRRSVISILKSTMPEIDFTIDEASTGKEALDKVKQQQWDLVLMDVKMPEMNGIEALTAIKEHDPRTFVVLMTAHSNLHDAVVAIKEGAYDYVEKPVNPQQLTEIVRKSQEARDLVSSLALSNPVFDDDIESEFVGGSSKMKEVFNLIYRLCKVDTTVLVRGENGTGKELVAKAIHFNSPRKSGSFVAINCGAIPESLMESELFGHEKGAFTGAVERKIGKFQMANNGTLFLDEIGELRPDMQVKLLRVLQERKFTPVGGTREVKTTTRIIAATNRNLEKMMEEGTFREDLFYRLNVMPIFLPPLRERIDDIDALTQNFIKKFSKQHGRTINGVTDEVLTLLKAYRWPGNIRELENVIERAFIVENSHQITVDSLPESLKLAPKESTDKTASVGYSGPLDFDAFKEEMEKEFIMSALKANNGRINQTVAQANIPKNTLLRKIRKYGINVKDFTSEE</sequence>
<dbReference type="PANTHER" id="PTHR32071">
    <property type="entry name" value="TRANSCRIPTIONAL REGULATORY PROTEIN"/>
    <property type="match status" value="1"/>
</dbReference>
<evidence type="ECO:0000256" key="3">
    <source>
        <dbReference type="ARBA" id="ARBA00023015"/>
    </source>
</evidence>
<evidence type="ECO:0000256" key="2">
    <source>
        <dbReference type="ARBA" id="ARBA00022840"/>
    </source>
</evidence>
<dbReference type="FunFam" id="3.40.50.300:FF:000006">
    <property type="entry name" value="DNA-binding transcriptional regulator NtrC"/>
    <property type="match status" value="1"/>
</dbReference>
<evidence type="ECO:0000256" key="5">
    <source>
        <dbReference type="ARBA" id="ARBA00023163"/>
    </source>
</evidence>
<dbReference type="GO" id="GO:0006355">
    <property type="term" value="P:regulation of DNA-templated transcription"/>
    <property type="evidence" value="ECO:0007669"/>
    <property type="project" value="InterPro"/>
</dbReference>
<dbReference type="PROSITE" id="PS50045">
    <property type="entry name" value="SIGMA54_INTERACT_4"/>
    <property type="match status" value="1"/>
</dbReference>
<evidence type="ECO:0000256" key="6">
    <source>
        <dbReference type="PROSITE-ProRule" id="PRU00169"/>
    </source>
</evidence>
<dbReference type="CDD" id="cd17536">
    <property type="entry name" value="REC_YesN-like"/>
    <property type="match status" value="1"/>
</dbReference>
<dbReference type="InterPro" id="IPR058031">
    <property type="entry name" value="AAA_lid_NorR"/>
</dbReference>
<name>A0A150WBN5_BDEBC</name>
<dbReference type="InterPro" id="IPR011006">
    <property type="entry name" value="CheY-like_superfamily"/>
</dbReference>
<gene>
    <name evidence="9" type="ORF">AZI85_12665</name>
</gene>
<organism evidence="9 10">
    <name type="scientific">Bdellovibrio bacteriovorus</name>
    <dbReference type="NCBI Taxonomy" id="959"/>
    <lineage>
        <taxon>Bacteria</taxon>
        <taxon>Pseudomonadati</taxon>
        <taxon>Bdellovibrionota</taxon>
        <taxon>Bdellovibrionia</taxon>
        <taxon>Bdellovibrionales</taxon>
        <taxon>Pseudobdellovibrionaceae</taxon>
        <taxon>Bdellovibrio</taxon>
    </lineage>
</organism>
<dbReference type="SUPFAM" id="SSF52172">
    <property type="entry name" value="CheY-like"/>
    <property type="match status" value="1"/>
</dbReference>
<dbReference type="GO" id="GO:0003677">
    <property type="term" value="F:DNA binding"/>
    <property type="evidence" value="ECO:0007669"/>
    <property type="project" value="UniProtKB-KW"/>
</dbReference>
<dbReference type="InterPro" id="IPR025944">
    <property type="entry name" value="Sigma_54_int_dom_CS"/>
</dbReference>
<evidence type="ECO:0000313" key="9">
    <source>
        <dbReference type="EMBL" id="KYG60321.1"/>
    </source>
</evidence>
<dbReference type="RefSeq" id="WP_063245095.1">
    <property type="nucleotide sequence ID" value="NZ_CP168967.1"/>
</dbReference>
<dbReference type="Gene3D" id="3.40.50.300">
    <property type="entry name" value="P-loop containing nucleotide triphosphate hydrolases"/>
    <property type="match status" value="1"/>
</dbReference>
<dbReference type="Pfam" id="PF00072">
    <property type="entry name" value="Response_reg"/>
    <property type="match status" value="1"/>
</dbReference>
<accession>A0A150WBN5</accession>
<dbReference type="Gene3D" id="1.10.8.60">
    <property type="match status" value="1"/>
</dbReference>
<dbReference type="SUPFAM" id="SSF52540">
    <property type="entry name" value="P-loop containing nucleoside triphosphate hydrolases"/>
    <property type="match status" value="1"/>
</dbReference>
<feature type="domain" description="Response regulatory" evidence="8">
    <location>
        <begin position="6"/>
        <end position="124"/>
    </location>
</feature>
<keyword evidence="2" id="KW-0067">ATP-binding</keyword>
<dbReference type="Pfam" id="PF00158">
    <property type="entry name" value="Sigma54_activat"/>
    <property type="match status" value="1"/>
</dbReference>
<dbReference type="PROSITE" id="PS00676">
    <property type="entry name" value="SIGMA54_INTERACT_2"/>
    <property type="match status" value="1"/>
</dbReference>
<dbReference type="PANTHER" id="PTHR32071:SF113">
    <property type="entry name" value="ALGINATE BIOSYNTHESIS TRANSCRIPTIONAL REGULATORY PROTEIN ALGB"/>
    <property type="match status" value="1"/>
</dbReference>
<dbReference type="GO" id="GO:0005524">
    <property type="term" value="F:ATP binding"/>
    <property type="evidence" value="ECO:0007669"/>
    <property type="project" value="UniProtKB-KW"/>
</dbReference>
<keyword evidence="4" id="KW-0238">DNA-binding</keyword>
<feature type="domain" description="Sigma-54 factor interaction" evidence="7">
    <location>
        <begin position="148"/>
        <end position="377"/>
    </location>
</feature>
<dbReference type="InterPro" id="IPR009057">
    <property type="entry name" value="Homeodomain-like_sf"/>
</dbReference>
<dbReference type="InterPro" id="IPR027417">
    <property type="entry name" value="P-loop_NTPase"/>
</dbReference>
<reference evidence="9 10" key="1">
    <citation type="submission" date="2016-03" db="EMBL/GenBank/DDBJ databases">
        <authorList>
            <person name="Ploux O."/>
        </authorList>
    </citation>
    <scope>NUCLEOTIDE SEQUENCE [LARGE SCALE GENOMIC DNA]</scope>
    <source>
        <strain evidence="9 10">BER2</strain>
    </source>
</reference>
<keyword evidence="5" id="KW-0804">Transcription</keyword>
<protein>
    <submittedName>
        <fullName evidence="9">Two-component system response regulator</fullName>
    </submittedName>
</protein>
<dbReference type="CDD" id="cd00009">
    <property type="entry name" value="AAA"/>
    <property type="match status" value="1"/>
</dbReference>
<comment type="caution">
    <text evidence="9">The sequence shown here is derived from an EMBL/GenBank/DDBJ whole genome shotgun (WGS) entry which is preliminary data.</text>
</comment>
<dbReference type="Proteomes" id="UP000075391">
    <property type="component" value="Unassembled WGS sequence"/>
</dbReference>
<evidence type="ECO:0000256" key="1">
    <source>
        <dbReference type="ARBA" id="ARBA00022741"/>
    </source>
</evidence>
<evidence type="ECO:0000259" key="8">
    <source>
        <dbReference type="PROSITE" id="PS50110"/>
    </source>
</evidence>
<dbReference type="Gene3D" id="1.10.10.60">
    <property type="entry name" value="Homeodomain-like"/>
    <property type="match status" value="1"/>
</dbReference>
<keyword evidence="3" id="KW-0805">Transcription regulation</keyword>
<dbReference type="PROSITE" id="PS50110">
    <property type="entry name" value="RESPONSE_REGULATORY"/>
    <property type="match status" value="1"/>
</dbReference>
<keyword evidence="6" id="KW-0597">Phosphoprotein</keyword>
<dbReference type="EMBL" id="LUKF01000020">
    <property type="protein sequence ID" value="KYG60321.1"/>
    <property type="molecule type" value="Genomic_DNA"/>
</dbReference>
<proteinExistence type="predicted"/>
<dbReference type="SMART" id="SM00382">
    <property type="entry name" value="AAA"/>
    <property type="match status" value="1"/>
</dbReference>
<dbReference type="SUPFAM" id="SSF46689">
    <property type="entry name" value="Homeodomain-like"/>
    <property type="match status" value="1"/>
</dbReference>
<dbReference type="SMART" id="SM00448">
    <property type="entry name" value="REC"/>
    <property type="match status" value="1"/>
</dbReference>
<evidence type="ECO:0000256" key="4">
    <source>
        <dbReference type="ARBA" id="ARBA00023125"/>
    </source>
</evidence>
<dbReference type="PROSITE" id="PS00688">
    <property type="entry name" value="SIGMA54_INTERACT_3"/>
    <property type="match status" value="1"/>
</dbReference>
<dbReference type="Gene3D" id="3.40.50.2300">
    <property type="match status" value="1"/>
</dbReference>
<dbReference type="Pfam" id="PF25601">
    <property type="entry name" value="AAA_lid_14"/>
    <property type="match status" value="1"/>
</dbReference>
<keyword evidence="1" id="KW-0547">Nucleotide-binding</keyword>
<dbReference type="InterPro" id="IPR003593">
    <property type="entry name" value="AAA+_ATPase"/>
</dbReference>
<dbReference type="OrthoDB" id="5287858at2"/>
<dbReference type="InterPro" id="IPR025943">
    <property type="entry name" value="Sigma_54_int_dom_ATP-bd_2"/>
</dbReference>